<reference evidence="7 8" key="1">
    <citation type="submission" date="2014-06" db="EMBL/GenBank/DDBJ databases">
        <authorList>
            <person name="Le Roux F."/>
        </authorList>
    </citation>
    <scope>NUCLEOTIDE SEQUENCE [LARGE SCALE GENOMIC DNA]</scope>
    <source>
        <strain evidence="7 8">J5-4</strain>
    </source>
</reference>
<dbReference type="PANTHER" id="PTHR37422">
    <property type="entry name" value="TEICHURONIC ACID BIOSYNTHESIS PROTEIN TUAE"/>
    <property type="match status" value="1"/>
</dbReference>
<keyword evidence="3 5" id="KW-1133">Transmembrane helix</keyword>
<dbReference type="Pfam" id="PF04932">
    <property type="entry name" value="Wzy_C"/>
    <property type="match status" value="1"/>
</dbReference>
<dbReference type="EMBL" id="CCJX01000054">
    <property type="protein sequence ID" value="CDT05288.1"/>
    <property type="molecule type" value="Genomic_DNA"/>
</dbReference>
<feature type="transmembrane region" description="Helical" evidence="5">
    <location>
        <begin position="7"/>
        <end position="23"/>
    </location>
</feature>
<evidence type="ECO:0000256" key="3">
    <source>
        <dbReference type="ARBA" id="ARBA00022989"/>
    </source>
</evidence>
<feature type="transmembrane region" description="Helical" evidence="5">
    <location>
        <begin position="29"/>
        <end position="50"/>
    </location>
</feature>
<dbReference type="InterPro" id="IPR051533">
    <property type="entry name" value="WaaL-like"/>
</dbReference>
<evidence type="ECO:0000256" key="5">
    <source>
        <dbReference type="SAM" id="Phobius"/>
    </source>
</evidence>
<keyword evidence="2 5" id="KW-0812">Transmembrane</keyword>
<feature type="transmembrane region" description="Helical" evidence="5">
    <location>
        <begin position="169"/>
        <end position="185"/>
    </location>
</feature>
<feature type="transmembrane region" description="Helical" evidence="5">
    <location>
        <begin position="191"/>
        <end position="207"/>
    </location>
</feature>
<evidence type="ECO:0000259" key="6">
    <source>
        <dbReference type="Pfam" id="PF04932"/>
    </source>
</evidence>
<evidence type="ECO:0000256" key="2">
    <source>
        <dbReference type="ARBA" id="ARBA00022692"/>
    </source>
</evidence>
<sequence>MITYKFSIKWFLSFILFLSLYFNTSANVYVFYIAFLFNLIYLSVNVFSRLKLKIEPFVYYYCIFIAWAVLSILWARNTHLAVDMSGRLILLLLSMLFTINLQDKSESLIRAGYYGLLAGVILNVPLTLFDAFYISGRFAGTTINPNHISLFSGFVIFISILNKKYLSKSILFLALILSSYLIFQTGSRKGLLLALVAISIFLFKLDAKKATMSYSAILCLAGIGSIFILISNLEFLSTIHPIFTRFYEFTQMDITDLSREGFGGDSSTRWRLIFIVDAYNLFLDNPINGIGLDNFKTIYSENLYSHNNYVELLSTLGSIGLILYYTFFFSMFKFILKNRNIFCLFIMIFFLSMDFAMVSYFERMYILPLILIYYTTKREKNIESFTYN</sequence>
<evidence type="ECO:0000313" key="8">
    <source>
        <dbReference type="Proteomes" id="UP000049077"/>
    </source>
</evidence>
<proteinExistence type="predicted"/>
<protein>
    <submittedName>
        <fullName evidence="7">Wzy</fullName>
    </submittedName>
</protein>
<name>A0ABP1WTV5_9VIBR</name>
<keyword evidence="8" id="KW-1185">Reference proteome</keyword>
<comment type="caution">
    <text evidence="7">The sequence shown here is derived from an EMBL/GenBank/DDBJ whole genome shotgun (WGS) entry which is preliminary data.</text>
</comment>
<dbReference type="PANTHER" id="PTHR37422:SF17">
    <property type="entry name" value="O-ANTIGEN LIGASE"/>
    <property type="match status" value="1"/>
</dbReference>
<keyword evidence="4 5" id="KW-0472">Membrane</keyword>
<evidence type="ECO:0000256" key="1">
    <source>
        <dbReference type="ARBA" id="ARBA00004141"/>
    </source>
</evidence>
<feature type="transmembrane region" description="Helical" evidence="5">
    <location>
        <begin position="113"/>
        <end position="134"/>
    </location>
</feature>
<gene>
    <name evidence="7" type="primary">wzy</name>
    <name evidence="7" type="ORF">VCR4J5_1470035</name>
</gene>
<feature type="transmembrane region" description="Helical" evidence="5">
    <location>
        <begin position="341"/>
        <end position="361"/>
    </location>
</feature>
<evidence type="ECO:0000256" key="4">
    <source>
        <dbReference type="ARBA" id="ARBA00023136"/>
    </source>
</evidence>
<feature type="transmembrane region" description="Helical" evidence="5">
    <location>
        <begin position="81"/>
        <end position="101"/>
    </location>
</feature>
<feature type="transmembrane region" description="Helical" evidence="5">
    <location>
        <begin position="146"/>
        <end position="162"/>
    </location>
</feature>
<evidence type="ECO:0000313" key="7">
    <source>
        <dbReference type="EMBL" id="CDT05288.1"/>
    </source>
</evidence>
<dbReference type="Proteomes" id="UP000049077">
    <property type="component" value="Unassembled WGS sequence"/>
</dbReference>
<feature type="transmembrane region" description="Helical" evidence="5">
    <location>
        <begin position="214"/>
        <end position="233"/>
    </location>
</feature>
<feature type="transmembrane region" description="Helical" evidence="5">
    <location>
        <begin position="309"/>
        <end position="329"/>
    </location>
</feature>
<feature type="domain" description="O-antigen ligase-related" evidence="6">
    <location>
        <begin position="173"/>
        <end position="324"/>
    </location>
</feature>
<feature type="transmembrane region" description="Helical" evidence="5">
    <location>
        <begin position="57"/>
        <end position="75"/>
    </location>
</feature>
<dbReference type="RefSeq" id="WP_048661385.1">
    <property type="nucleotide sequence ID" value="NZ_CAWMAN010000103.1"/>
</dbReference>
<comment type="subcellular location">
    <subcellularLocation>
        <location evidence="1">Membrane</location>
        <topology evidence="1">Multi-pass membrane protein</topology>
    </subcellularLocation>
</comment>
<accession>A0ABP1WTV5</accession>
<organism evidence="7 8">
    <name type="scientific">Vibrio crassostreae</name>
    <dbReference type="NCBI Taxonomy" id="246167"/>
    <lineage>
        <taxon>Bacteria</taxon>
        <taxon>Pseudomonadati</taxon>
        <taxon>Pseudomonadota</taxon>
        <taxon>Gammaproteobacteria</taxon>
        <taxon>Vibrionales</taxon>
        <taxon>Vibrionaceae</taxon>
        <taxon>Vibrio</taxon>
    </lineage>
</organism>
<dbReference type="InterPro" id="IPR007016">
    <property type="entry name" value="O-antigen_ligase-rel_domated"/>
</dbReference>